<proteinExistence type="predicted"/>
<reference evidence="4" key="1">
    <citation type="submission" date="2019-03" db="EMBL/GenBank/DDBJ databases">
        <authorList>
            <person name="Mank J."/>
            <person name="Almeida P."/>
        </authorList>
    </citation>
    <scope>NUCLEOTIDE SEQUENCE</scope>
    <source>
        <strain evidence="4">78183</strain>
    </source>
</reference>
<dbReference type="GO" id="GO:0003723">
    <property type="term" value="F:RNA binding"/>
    <property type="evidence" value="ECO:0007669"/>
    <property type="project" value="InterPro"/>
</dbReference>
<dbReference type="GO" id="GO:0009451">
    <property type="term" value="P:RNA modification"/>
    <property type="evidence" value="ECO:0007669"/>
    <property type="project" value="InterPro"/>
</dbReference>
<evidence type="ECO:0008006" key="5">
    <source>
        <dbReference type="Google" id="ProtNLM"/>
    </source>
</evidence>
<dbReference type="InterPro" id="IPR011990">
    <property type="entry name" value="TPR-like_helical_dom_sf"/>
</dbReference>
<keyword evidence="1" id="KW-0677">Repeat</keyword>
<protein>
    <recommendedName>
        <fullName evidence="5">Pentatricopeptide repeat-containing protein</fullName>
    </recommendedName>
</protein>
<feature type="region of interest" description="Disordered" evidence="3">
    <location>
        <begin position="186"/>
        <end position="211"/>
    </location>
</feature>
<dbReference type="EMBL" id="CAADRP010001838">
    <property type="protein sequence ID" value="VFU54336.1"/>
    <property type="molecule type" value="Genomic_DNA"/>
</dbReference>
<gene>
    <name evidence="4" type="ORF">SVIM_LOCUS379213</name>
</gene>
<organism evidence="4">
    <name type="scientific">Salix viminalis</name>
    <name type="common">Common osier</name>
    <name type="synonym">Basket willow</name>
    <dbReference type="NCBI Taxonomy" id="40686"/>
    <lineage>
        <taxon>Eukaryota</taxon>
        <taxon>Viridiplantae</taxon>
        <taxon>Streptophyta</taxon>
        <taxon>Embryophyta</taxon>
        <taxon>Tracheophyta</taxon>
        <taxon>Spermatophyta</taxon>
        <taxon>Magnoliopsida</taxon>
        <taxon>eudicotyledons</taxon>
        <taxon>Gunneridae</taxon>
        <taxon>Pentapetalae</taxon>
        <taxon>rosids</taxon>
        <taxon>fabids</taxon>
        <taxon>Malpighiales</taxon>
        <taxon>Salicaceae</taxon>
        <taxon>Saliceae</taxon>
        <taxon>Salix</taxon>
    </lineage>
</organism>
<dbReference type="Gene3D" id="1.25.40.10">
    <property type="entry name" value="Tetratricopeptide repeat domain"/>
    <property type="match status" value="1"/>
</dbReference>
<dbReference type="Pfam" id="PF01535">
    <property type="entry name" value="PPR"/>
    <property type="match status" value="2"/>
</dbReference>
<evidence type="ECO:0000256" key="3">
    <source>
        <dbReference type="SAM" id="MobiDB-lite"/>
    </source>
</evidence>
<dbReference type="InterPro" id="IPR002885">
    <property type="entry name" value="PPR_rpt"/>
</dbReference>
<dbReference type="AlphaFoldDB" id="A0A6N2MXM2"/>
<feature type="repeat" description="PPR" evidence="2">
    <location>
        <begin position="213"/>
        <end position="247"/>
    </location>
</feature>
<evidence type="ECO:0000313" key="4">
    <source>
        <dbReference type="EMBL" id="VFU54336.1"/>
    </source>
</evidence>
<evidence type="ECO:0000256" key="1">
    <source>
        <dbReference type="ARBA" id="ARBA00022737"/>
    </source>
</evidence>
<evidence type="ECO:0000256" key="2">
    <source>
        <dbReference type="PROSITE-ProRule" id="PRU00708"/>
    </source>
</evidence>
<name>A0A6N2MXM2_SALVM</name>
<dbReference type="InterPro" id="IPR046960">
    <property type="entry name" value="PPR_At4g14850-like_plant"/>
</dbReference>
<sequence>MLSGLRGLVYVMRLSARPLTWTSSNVLACHEPRIQLILFLHPSLSTKFLRGESEPSSFKLTTIIMVVRFLEAIDSHVGQEKRTGEKPPAWSWAGGMEWLWTLTIYAFLAQEDVAGTTSLALSLNSIENSSLPQPSLSLNPLSQSKTLLFLNPLSQLNRARSSPNSIDQYSLNSTFLTLPRNHLRQSSARQSQSHLPQSSPQQRSLLSPHSSEDLHVGNSMIDMYIKCGFLEFGRKVFYEMPKRDVISWTELISVYAKNGNMESAGELFDGLPVKMIF</sequence>
<dbReference type="PROSITE" id="PS51375">
    <property type="entry name" value="PPR"/>
    <property type="match status" value="1"/>
</dbReference>
<feature type="compositionally biased region" description="Low complexity" evidence="3">
    <location>
        <begin position="189"/>
        <end position="209"/>
    </location>
</feature>
<dbReference type="PANTHER" id="PTHR47926">
    <property type="entry name" value="PENTATRICOPEPTIDE REPEAT-CONTAINING PROTEIN"/>
    <property type="match status" value="1"/>
</dbReference>
<accession>A0A6N2MXM2</accession>